<evidence type="ECO:0000256" key="1">
    <source>
        <dbReference type="SAM" id="MobiDB-lite"/>
    </source>
</evidence>
<dbReference type="RefSeq" id="XP_009172498.1">
    <property type="nucleotide sequence ID" value="XM_009174234.1"/>
</dbReference>
<dbReference type="CTD" id="20322612"/>
<dbReference type="OrthoDB" id="424465at2759"/>
<name>A0A074ZDP5_OPIVI</name>
<reference evidence="2 3" key="1">
    <citation type="submission" date="2013-11" db="EMBL/GenBank/DDBJ databases">
        <title>Opisthorchis viverrini - life in the bile duct.</title>
        <authorList>
            <person name="Young N.D."/>
            <person name="Nagarajan N."/>
            <person name="Lin S.J."/>
            <person name="Korhonen P.K."/>
            <person name="Jex A.R."/>
            <person name="Hall R.S."/>
            <person name="Safavi-Hemami H."/>
            <person name="Kaewkong W."/>
            <person name="Bertrand D."/>
            <person name="Gao S."/>
            <person name="Seet Q."/>
            <person name="Wongkham S."/>
            <person name="Teh B.T."/>
            <person name="Wongkham C."/>
            <person name="Intapan P.M."/>
            <person name="Maleewong W."/>
            <person name="Yang X."/>
            <person name="Hu M."/>
            <person name="Wang Z."/>
            <person name="Hofmann A."/>
            <person name="Sternberg P.W."/>
            <person name="Tan P."/>
            <person name="Wang J."/>
            <person name="Gasser R.B."/>
        </authorList>
    </citation>
    <scope>NUCLEOTIDE SEQUENCE [LARGE SCALE GENOMIC DNA]</scope>
</reference>
<dbReference type="Proteomes" id="UP000054324">
    <property type="component" value="Unassembled WGS sequence"/>
</dbReference>
<feature type="region of interest" description="Disordered" evidence="1">
    <location>
        <begin position="95"/>
        <end position="120"/>
    </location>
</feature>
<gene>
    <name evidence="2" type="ORF">T265_08433</name>
</gene>
<evidence type="ECO:0000313" key="2">
    <source>
        <dbReference type="EMBL" id="KER23742.1"/>
    </source>
</evidence>
<dbReference type="GeneID" id="20322612"/>
<sequence length="272" mass="29566">MIMNNLTFEPTEYLNDLLAVTTSNIVSCTRSKQSGRRYPITHGQEDNGICSAFRPSTCVLCRIGRLVGLTETLFLSVDPWCLQGGEMPSVLGREFTDRKVRGSNPTSASRLPQSRLGQPGSIPTLVLPHGGIAGATAEQWCLRNAHTNHIKPIGSNPDSSHLTLRESCDPDAVARDTYGMGVIPLNNRLCASKSLVRSSHLTLRESCDPDAVARDTYGMGVIPLNNRLCASKSIGPIKFNASQHGERYLVVVLAYALVDIGSEDNVDSLYHD</sequence>
<keyword evidence="3" id="KW-1185">Reference proteome</keyword>
<proteinExistence type="predicted"/>
<accession>A0A074ZDP5</accession>
<dbReference type="EMBL" id="KL596837">
    <property type="protein sequence ID" value="KER23742.1"/>
    <property type="molecule type" value="Genomic_DNA"/>
</dbReference>
<protein>
    <submittedName>
        <fullName evidence="2">Uncharacterized protein</fullName>
    </submittedName>
</protein>
<evidence type="ECO:0000313" key="3">
    <source>
        <dbReference type="Proteomes" id="UP000054324"/>
    </source>
</evidence>
<dbReference type="AlphaFoldDB" id="A0A074ZDP5"/>
<dbReference type="KEGG" id="ovi:T265_08433"/>
<organism evidence="2 3">
    <name type="scientific">Opisthorchis viverrini</name>
    <name type="common">Southeast Asian liver fluke</name>
    <dbReference type="NCBI Taxonomy" id="6198"/>
    <lineage>
        <taxon>Eukaryota</taxon>
        <taxon>Metazoa</taxon>
        <taxon>Spiralia</taxon>
        <taxon>Lophotrochozoa</taxon>
        <taxon>Platyhelminthes</taxon>
        <taxon>Trematoda</taxon>
        <taxon>Digenea</taxon>
        <taxon>Opisthorchiida</taxon>
        <taxon>Opisthorchiata</taxon>
        <taxon>Opisthorchiidae</taxon>
        <taxon>Opisthorchis</taxon>
    </lineage>
</organism>
<feature type="compositionally biased region" description="Polar residues" evidence="1">
    <location>
        <begin position="103"/>
        <end position="116"/>
    </location>
</feature>